<reference evidence="4" key="1">
    <citation type="submission" date="2022-11" db="EMBL/GenBank/DDBJ databases">
        <authorList>
            <person name="Petersen C."/>
        </authorList>
    </citation>
    <scope>NUCLEOTIDE SEQUENCE</scope>
    <source>
        <strain evidence="4">IBT 23319</strain>
    </source>
</reference>
<keyword evidence="5" id="KW-1185">Reference proteome</keyword>
<dbReference type="InterPro" id="IPR014811">
    <property type="entry name" value="ArgoL1"/>
</dbReference>
<dbReference type="PROSITE" id="PS50822">
    <property type="entry name" value="PIWI"/>
    <property type="match status" value="1"/>
</dbReference>
<dbReference type="PANTHER" id="PTHR22891">
    <property type="entry name" value="EUKARYOTIC TRANSLATION INITIATION FACTOR 2C"/>
    <property type="match status" value="1"/>
</dbReference>
<dbReference type="PROSITE" id="PS50821">
    <property type="entry name" value="PAZ"/>
    <property type="match status" value="1"/>
</dbReference>
<dbReference type="Proteomes" id="UP001147733">
    <property type="component" value="Unassembled WGS sequence"/>
</dbReference>
<organism evidence="4 5">
    <name type="scientific">Penicillium citrinum</name>
    <dbReference type="NCBI Taxonomy" id="5077"/>
    <lineage>
        <taxon>Eukaryota</taxon>
        <taxon>Fungi</taxon>
        <taxon>Dikarya</taxon>
        <taxon>Ascomycota</taxon>
        <taxon>Pezizomycotina</taxon>
        <taxon>Eurotiomycetes</taxon>
        <taxon>Eurotiomycetidae</taxon>
        <taxon>Eurotiales</taxon>
        <taxon>Aspergillaceae</taxon>
        <taxon>Penicillium</taxon>
    </lineage>
</organism>
<dbReference type="InterPro" id="IPR036397">
    <property type="entry name" value="RNaseH_sf"/>
</dbReference>
<comment type="caution">
    <text evidence="4">The sequence shown here is derived from an EMBL/GenBank/DDBJ whole genome shotgun (WGS) entry which is preliminary data.</text>
</comment>
<dbReference type="Gene3D" id="3.30.420.10">
    <property type="entry name" value="Ribonuclease H-like superfamily/Ribonuclease H"/>
    <property type="match status" value="1"/>
</dbReference>
<protein>
    <submittedName>
        <fullName evidence="4">Uncharacterized protein</fullName>
    </submittedName>
</protein>
<feature type="region of interest" description="Disordered" evidence="1">
    <location>
        <begin position="166"/>
        <end position="196"/>
    </location>
</feature>
<dbReference type="SUPFAM" id="SSF101690">
    <property type="entry name" value="PAZ domain"/>
    <property type="match status" value="1"/>
</dbReference>
<dbReference type="InterPro" id="IPR003165">
    <property type="entry name" value="Piwi"/>
</dbReference>
<dbReference type="InterPro" id="IPR012337">
    <property type="entry name" value="RNaseH-like_sf"/>
</dbReference>
<dbReference type="EMBL" id="JAPQKT010000007">
    <property type="protein sequence ID" value="KAJ5224500.1"/>
    <property type="molecule type" value="Genomic_DNA"/>
</dbReference>
<dbReference type="InterPro" id="IPR003100">
    <property type="entry name" value="PAZ_dom"/>
</dbReference>
<dbReference type="Gene3D" id="3.40.50.2300">
    <property type="match status" value="1"/>
</dbReference>
<dbReference type="Pfam" id="PF16486">
    <property type="entry name" value="ArgoN"/>
    <property type="match status" value="1"/>
</dbReference>
<evidence type="ECO:0000313" key="4">
    <source>
        <dbReference type="EMBL" id="KAJ5224500.1"/>
    </source>
</evidence>
<dbReference type="InterPro" id="IPR045246">
    <property type="entry name" value="Piwi_ago-like"/>
</dbReference>
<name>A0A9W9NQX3_PENCI</name>
<dbReference type="SMART" id="SM00950">
    <property type="entry name" value="Piwi"/>
    <property type="match status" value="1"/>
</dbReference>
<accession>A0A9W9NQX3</accession>
<evidence type="ECO:0000259" key="2">
    <source>
        <dbReference type="PROSITE" id="PS50821"/>
    </source>
</evidence>
<dbReference type="SMART" id="SM01163">
    <property type="entry name" value="DUF1785"/>
    <property type="match status" value="1"/>
</dbReference>
<dbReference type="InterPro" id="IPR032474">
    <property type="entry name" value="Argonaute_N"/>
</dbReference>
<dbReference type="GO" id="GO:0003723">
    <property type="term" value="F:RNA binding"/>
    <property type="evidence" value="ECO:0007669"/>
    <property type="project" value="InterPro"/>
</dbReference>
<dbReference type="CDD" id="cd04657">
    <property type="entry name" value="Piwi_ago-like"/>
    <property type="match status" value="1"/>
</dbReference>
<dbReference type="RefSeq" id="XP_056498472.1">
    <property type="nucleotide sequence ID" value="XM_056646921.1"/>
</dbReference>
<evidence type="ECO:0000313" key="5">
    <source>
        <dbReference type="Proteomes" id="UP001147733"/>
    </source>
</evidence>
<gene>
    <name evidence="4" type="ORF">N7469_008003</name>
</gene>
<dbReference type="Pfam" id="PF02170">
    <property type="entry name" value="PAZ"/>
    <property type="match status" value="1"/>
</dbReference>
<dbReference type="Gene3D" id="2.170.260.10">
    <property type="entry name" value="paz domain"/>
    <property type="match status" value="1"/>
</dbReference>
<feature type="domain" description="Piwi" evidence="3">
    <location>
        <begin position="716"/>
        <end position="1023"/>
    </location>
</feature>
<feature type="domain" description="PAZ" evidence="2">
    <location>
        <begin position="412"/>
        <end position="545"/>
    </location>
</feature>
<dbReference type="Pfam" id="PF08699">
    <property type="entry name" value="ArgoL1"/>
    <property type="match status" value="1"/>
</dbReference>
<proteinExistence type="predicted"/>
<dbReference type="OrthoDB" id="10252740at2759"/>
<evidence type="ECO:0000256" key="1">
    <source>
        <dbReference type="SAM" id="MobiDB-lite"/>
    </source>
</evidence>
<dbReference type="GeneID" id="81386088"/>
<dbReference type="Pfam" id="PF02171">
    <property type="entry name" value="Piwi"/>
    <property type="match status" value="1"/>
</dbReference>
<dbReference type="InterPro" id="IPR036085">
    <property type="entry name" value="PAZ_dom_sf"/>
</dbReference>
<sequence length="1061" mass="120147">MNLQIYRGFAIPYFTRSNQDSTTRCLIETHREAVEKPGAEETRLEVKGARERVPQPIRVGDLIVPIGLPIHRDLVAHRKRLVELQVPRAVTLNKAPTDHRPIVAQAPEVPQLTGADKLLEEDLPQEEGLRLEAKGGYTGPPPRVMFTQVLPEKEVADFEKKSVESKSNVKQAAQREVRSKKNRAKGPKINLPLARRPGYGTKGQAVNLRANFFTMFFRGKGYNFYAYHMKIEPEPKLKRHVKQVLKQLVMKCDHIRGCLSATDEVTWIISCKELPFDSTFARVDPDENGRYTTEYKCTFELMDGAPIPLHNLLEGLKNPDIHEKVSDEDYVVQMLNLVMTSGAYGNTGITIVDKGRTKFFYTDERQESMNLGGGLDVLRGCISSVRPAGNRILLNINVSNSAFYQPINLAQFVQEVLTANYGDLDTLNRYLRNVKVELTYLPTILDDFKEKAYRIANIWGLASKEDEQKCQGGKPPQVRKFGAGPDDVRFYWIREQGSPGSYVTVSQYFAEVYDITLRDRSKPVINIGNHTRPIYLPVELVFIKNGQIFNGELNTMQRQNIIKFSCRQPPDNFETIRTLGRDIMGITAGHFHNRSIKFSDEMIVVPARCLDAPTLKYGTRAEKPRKGAWNLVGKTFTSGVRIETYVVIWFRSGYTRCALDQIQSATQGLARKMNEMGMAIRSPQAMEAVDLQGNLLQQNERIFQSLSKWANKRPQLILIVLPTNQDRVFRHVKWVADCKLGLANHCVLVDKFSKGNPQYMANNALKINLKLGGVNHNLDQSSAGILSQGKTMVVGIDATHPSSTELENFPTVAAIVASTDGRLGQWPGDARIQTSKQEILENLMEMMLGRLHLWQSIHKSLPQNILIYRDGVSEGQYGEVVGTELKAIRDAIEKLYKGPKPKITLLVVTKRHHVRFYPTNDQGCDDKNNCKNGTIVDRSITRPWYFDFYLQAQAPLQGSARPAHYVVMHDEIFSQNPRGAADELQQLTHNICYMMARCTRSISYGTPAFLADRYCDRARKYVLAHYDAKSFERPDVKKINLAPTQSEVRVHQSLANTMVYI</sequence>
<dbReference type="SUPFAM" id="SSF53098">
    <property type="entry name" value="Ribonuclease H-like"/>
    <property type="match status" value="1"/>
</dbReference>
<reference evidence="4" key="2">
    <citation type="journal article" date="2023" name="IMA Fungus">
        <title>Comparative genomic study of the Penicillium genus elucidates a diverse pangenome and 15 lateral gene transfer events.</title>
        <authorList>
            <person name="Petersen C."/>
            <person name="Sorensen T."/>
            <person name="Nielsen M.R."/>
            <person name="Sondergaard T.E."/>
            <person name="Sorensen J.L."/>
            <person name="Fitzpatrick D.A."/>
            <person name="Frisvad J.C."/>
            <person name="Nielsen K.L."/>
        </authorList>
    </citation>
    <scope>NUCLEOTIDE SEQUENCE</scope>
    <source>
        <strain evidence="4">IBT 23319</strain>
    </source>
</reference>
<dbReference type="AlphaFoldDB" id="A0A9W9NQX3"/>
<evidence type="ECO:0000259" key="3">
    <source>
        <dbReference type="PROSITE" id="PS50822"/>
    </source>
</evidence>
<dbReference type="CDD" id="cd02846">
    <property type="entry name" value="PAZ_argonaute_like"/>
    <property type="match status" value="1"/>
</dbReference>